<accession>A0A4S2KBW8</accession>
<gene>
    <name evidence="2" type="ORF">DBV15_05519</name>
</gene>
<organism evidence="2 3">
    <name type="scientific">Temnothorax longispinosus</name>
    <dbReference type="NCBI Taxonomy" id="300112"/>
    <lineage>
        <taxon>Eukaryota</taxon>
        <taxon>Metazoa</taxon>
        <taxon>Ecdysozoa</taxon>
        <taxon>Arthropoda</taxon>
        <taxon>Hexapoda</taxon>
        <taxon>Insecta</taxon>
        <taxon>Pterygota</taxon>
        <taxon>Neoptera</taxon>
        <taxon>Endopterygota</taxon>
        <taxon>Hymenoptera</taxon>
        <taxon>Apocrita</taxon>
        <taxon>Aculeata</taxon>
        <taxon>Formicoidea</taxon>
        <taxon>Formicidae</taxon>
        <taxon>Myrmicinae</taxon>
        <taxon>Temnothorax</taxon>
    </lineage>
</organism>
<feature type="compositionally biased region" description="Basic residues" evidence="1">
    <location>
        <begin position="47"/>
        <end position="65"/>
    </location>
</feature>
<dbReference type="AlphaFoldDB" id="A0A4S2KBW8"/>
<proteinExistence type="predicted"/>
<reference evidence="2 3" key="1">
    <citation type="journal article" date="2019" name="Philos. Trans. R. Soc. Lond., B, Biol. Sci.">
        <title>Ant behaviour and brain gene expression of defending hosts depend on the ecological success of the intruding social parasite.</title>
        <authorList>
            <person name="Kaur R."/>
            <person name="Stoldt M."/>
            <person name="Jongepier E."/>
            <person name="Feldmeyer B."/>
            <person name="Menzel F."/>
            <person name="Bornberg-Bauer E."/>
            <person name="Foitzik S."/>
        </authorList>
    </citation>
    <scope>NUCLEOTIDE SEQUENCE [LARGE SCALE GENOMIC DNA]</scope>
    <source>
        <tissue evidence="2">Whole body</tissue>
    </source>
</reference>
<protein>
    <submittedName>
        <fullName evidence="2">Uncharacterized protein</fullName>
    </submittedName>
</protein>
<evidence type="ECO:0000256" key="1">
    <source>
        <dbReference type="SAM" id="MobiDB-lite"/>
    </source>
</evidence>
<dbReference type="EMBL" id="QBLH01002819">
    <property type="protein sequence ID" value="TGZ46763.1"/>
    <property type="molecule type" value="Genomic_DNA"/>
</dbReference>
<feature type="region of interest" description="Disordered" evidence="1">
    <location>
        <begin position="22"/>
        <end position="83"/>
    </location>
</feature>
<name>A0A4S2KBW8_9HYME</name>
<keyword evidence="3" id="KW-1185">Reference proteome</keyword>
<comment type="caution">
    <text evidence="2">The sequence shown here is derived from an EMBL/GenBank/DDBJ whole genome shotgun (WGS) entry which is preliminary data.</text>
</comment>
<evidence type="ECO:0000313" key="3">
    <source>
        <dbReference type="Proteomes" id="UP000310200"/>
    </source>
</evidence>
<evidence type="ECO:0000313" key="2">
    <source>
        <dbReference type="EMBL" id="TGZ46763.1"/>
    </source>
</evidence>
<sequence length="118" mass="12735">MGLVWHVRMVAASWKRAGGATRRVVGRRKGSGRAREGGCTPGIVSNRRVHRPRRRELRQRGRRAGGRVEAGRGVMVGARTRKGGRREYRVAEAEAEAEAVAAATAVATASQPAILPQT</sequence>
<dbReference type="Proteomes" id="UP000310200">
    <property type="component" value="Unassembled WGS sequence"/>
</dbReference>